<organism evidence="1 2">
    <name type="scientific">Trichoderma harzianum CBS 226.95</name>
    <dbReference type="NCBI Taxonomy" id="983964"/>
    <lineage>
        <taxon>Eukaryota</taxon>
        <taxon>Fungi</taxon>
        <taxon>Dikarya</taxon>
        <taxon>Ascomycota</taxon>
        <taxon>Pezizomycotina</taxon>
        <taxon>Sordariomycetes</taxon>
        <taxon>Hypocreomycetidae</taxon>
        <taxon>Hypocreales</taxon>
        <taxon>Hypocreaceae</taxon>
        <taxon>Trichoderma</taxon>
    </lineage>
</organism>
<name>A0A2T4AQQ3_TRIHA</name>
<accession>A0A2T4AQQ3</accession>
<dbReference type="EMBL" id="KZ679676">
    <property type="protein sequence ID" value="PTB59370.1"/>
    <property type="molecule type" value="Genomic_DNA"/>
</dbReference>
<dbReference type="RefSeq" id="XP_024779047.1">
    <property type="nucleotide sequence ID" value="XM_024914161.1"/>
</dbReference>
<proteinExistence type="predicted"/>
<gene>
    <name evidence="1" type="ORF">M431DRAFT_301864</name>
</gene>
<protein>
    <submittedName>
        <fullName evidence="1">Uncharacterized protein</fullName>
    </submittedName>
</protein>
<dbReference type="AlphaFoldDB" id="A0A2T4AQQ3"/>
<keyword evidence="2" id="KW-1185">Reference proteome</keyword>
<evidence type="ECO:0000313" key="2">
    <source>
        <dbReference type="Proteomes" id="UP000241690"/>
    </source>
</evidence>
<dbReference type="GeneID" id="36622726"/>
<evidence type="ECO:0000313" key="1">
    <source>
        <dbReference type="EMBL" id="PTB59370.1"/>
    </source>
</evidence>
<dbReference type="Proteomes" id="UP000241690">
    <property type="component" value="Unassembled WGS sequence"/>
</dbReference>
<sequence>MVRHSVLSINKSAYWCMESNGNPSPIHRQLCLEGEGLGNLASSFCSLGYSTRRLLLWPVSFVAFIAFELLEFE</sequence>
<reference evidence="1 2" key="1">
    <citation type="submission" date="2016-07" db="EMBL/GenBank/DDBJ databases">
        <title>Multiple horizontal gene transfer events from other fungi enriched the ability of initially mycotrophic Trichoderma (Ascomycota) to feed on dead plant biomass.</title>
        <authorList>
            <consortium name="DOE Joint Genome Institute"/>
            <person name="Aerts A."/>
            <person name="Atanasova L."/>
            <person name="Chenthamara K."/>
            <person name="Zhang J."/>
            <person name="Grujic M."/>
            <person name="Henrissat B."/>
            <person name="Kuo A."/>
            <person name="Salamov A."/>
            <person name="Lipzen A."/>
            <person name="Labutti K."/>
            <person name="Barry K."/>
            <person name="Miao Y."/>
            <person name="Rahimi M.J."/>
            <person name="Shen Q."/>
            <person name="Grigoriev I.V."/>
            <person name="Kubicek C.P."/>
            <person name="Druzhinina I.S."/>
        </authorList>
    </citation>
    <scope>NUCLEOTIDE SEQUENCE [LARGE SCALE GENOMIC DNA]</scope>
    <source>
        <strain evidence="1 2">CBS 226.95</strain>
    </source>
</reference>